<evidence type="ECO:0000256" key="1">
    <source>
        <dbReference type="SAM" id="Phobius"/>
    </source>
</evidence>
<keyword evidence="1" id="KW-1133">Transmembrane helix</keyword>
<evidence type="ECO:0000259" key="2">
    <source>
        <dbReference type="Pfam" id="PF02698"/>
    </source>
</evidence>
<keyword evidence="1" id="KW-0812">Transmembrane</keyword>
<dbReference type="InterPro" id="IPR051599">
    <property type="entry name" value="Cell_Envelope_Assoc"/>
</dbReference>
<accession>A0ABW0KXH8</accession>
<feature type="domain" description="DUF218" evidence="2">
    <location>
        <begin position="80"/>
        <end position="248"/>
    </location>
</feature>
<organism evidence="3 4">
    <name type="scientific">Prosthecobacter fluviatilis</name>
    <dbReference type="NCBI Taxonomy" id="445931"/>
    <lineage>
        <taxon>Bacteria</taxon>
        <taxon>Pseudomonadati</taxon>
        <taxon>Verrucomicrobiota</taxon>
        <taxon>Verrucomicrobiia</taxon>
        <taxon>Verrucomicrobiales</taxon>
        <taxon>Verrucomicrobiaceae</taxon>
        <taxon>Prosthecobacter</taxon>
    </lineage>
</organism>
<dbReference type="EMBL" id="JBHSMQ010000016">
    <property type="protein sequence ID" value="MFC5458099.1"/>
    <property type="molecule type" value="Genomic_DNA"/>
</dbReference>
<keyword evidence="1" id="KW-0472">Membrane</keyword>
<name>A0ABW0KXH8_9BACT</name>
<feature type="transmembrane region" description="Helical" evidence="1">
    <location>
        <begin position="12"/>
        <end position="30"/>
    </location>
</feature>
<dbReference type="Gene3D" id="3.40.50.620">
    <property type="entry name" value="HUPs"/>
    <property type="match status" value="1"/>
</dbReference>
<dbReference type="PANTHER" id="PTHR30336">
    <property type="entry name" value="INNER MEMBRANE PROTEIN, PROBABLE PERMEASE"/>
    <property type="match status" value="1"/>
</dbReference>
<dbReference type="Proteomes" id="UP001596052">
    <property type="component" value="Unassembled WGS sequence"/>
</dbReference>
<reference evidence="4" key="1">
    <citation type="journal article" date="2019" name="Int. J. Syst. Evol. Microbiol.">
        <title>The Global Catalogue of Microorganisms (GCM) 10K type strain sequencing project: providing services to taxonomists for standard genome sequencing and annotation.</title>
        <authorList>
            <consortium name="The Broad Institute Genomics Platform"/>
            <consortium name="The Broad Institute Genome Sequencing Center for Infectious Disease"/>
            <person name="Wu L."/>
            <person name="Ma J."/>
        </authorList>
    </citation>
    <scope>NUCLEOTIDE SEQUENCE [LARGE SCALE GENOMIC DNA]</scope>
    <source>
        <strain evidence="4">CGMCC 4.1469</strain>
    </source>
</reference>
<protein>
    <submittedName>
        <fullName evidence="3">YdcF family protein</fullName>
    </submittedName>
</protein>
<comment type="caution">
    <text evidence="3">The sequence shown here is derived from an EMBL/GenBank/DDBJ whole genome shotgun (WGS) entry which is preliminary data.</text>
</comment>
<sequence>MTSFLRSLADFIEPTGLVWLLLSALVVIKLKHRKWRALILPATAWLLLTLTAATALPHALVASLEARWKPVEISTLPECDAIIVLGGGMEPSISEPAGIHMKGAADRLFTGLMLAKKGRGRLLVLGGGMCKMRSGIESEADAAMRWVEEWQLSPVPVQSLGNCTDTHDEAVKVSALAARHGWKKVALVTSAYHMTRAKAVFENAGTAVVAVPCNYVSMTLREQKAKWIEVPNAGNLAHLEAWMHEMIGWWAYRFCGWI</sequence>
<evidence type="ECO:0000313" key="3">
    <source>
        <dbReference type="EMBL" id="MFC5458099.1"/>
    </source>
</evidence>
<dbReference type="InterPro" id="IPR003848">
    <property type="entry name" value="DUF218"/>
</dbReference>
<proteinExistence type="predicted"/>
<dbReference type="CDD" id="cd06259">
    <property type="entry name" value="YdcF-like"/>
    <property type="match status" value="1"/>
</dbReference>
<gene>
    <name evidence="3" type="ORF">ACFQDI_24730</name>
</gene>
<dbReference type="PANTHER" id="PTHR30336:SF4">
    <property type="entry name" value="ENVELOPE BIOGENESIS FACTOR ELYC"/>
    <property type="match status" value="1"/>
</dbReference>
<evidence type="ECO:0000313" key="4">
    <source>
        <dbReference type="Proteomes" id="UP001596052"/>
    </source>
</evidence>
<keyword evidence="4" id="KW-1185">Reference proteome</keyword>
<dbReference type="Pfam" id="PF02698">
    <property type="entry name" value="DUF218"/>
    <property type="match status" value="1"/>
</dbReference>
<dbReference type="RefSeq" id="WP_377172093.1">
    <property type="nucleotide sequence ID" value="NZ_JBHSMQ010000016.1"/>
</dbReference>
<feature type="transmembrane region" description="Helical" evidence="1">
    <location>
        <begin position="37"/>
        <end position="60"/>
    </location>
</feature>
<dbReference type="InterPro" id="IPR014729">
    <property type="entry name" value="Rossmann-like_a/b/a_fold"/>
</dbReference>